<dbReference type="EMBL" id="VUJU01005750">
    <property type="protein sequence ID" value="KAF0750357.1"/>
    <property type="molecule type" value="Genomic_DNA"/>
</dbReference>
<accession>A0A6G0Y7C2</accession>
<evidence type="ECO:0000256" key="1">
    <source>
        <dbReference type="SAM" id="MobiDB-lite"/>
    </source>
</evidence>
<sequence>MVVDDYDFLYFISLCLIYVVLDSEQSDECIDFAMMCVFFVSVYSITSRNNTPISNSGGSFRCESEYP</sequence>
<evidence type="ECO:0000313" key="2">
    <source>
        <dbReference type="EMBL" id="KAF0750357.1"/>
    </source>
</evidence>
<dbReference type="AlphaFoldDB" id="A0A6G0Y7C2"/>
<feature type="non-terminal residue" evidence="2">
    <location>
        <position position="67"/>
    </location>
</feature>
<evidence type="ECO:0000313" key="3">
    <source>
        <dbReference type="Proteomes" id="UP000478052"/>
    </source>
</evidence>
<proteinExistence type="predicted"/>
<feature type="region of interest" description="Disordered" evidence="1">
    <location>
        <begin position="48"/>
        <end position="67"/>
    </location>
</feature>
<keyword evidence="3" id="KW-1185">Reference proteome</keyword>
<gene>
    <name evidence="2" type="ORF">FWK35_00019669</name>
</gene>
<organism evidence="2 3">
    <name type="scientific">Aphis craccivora</name>
    <name type="common">Cowpea aphid</name>
    <dbReference type="NCBI Taxonomy" id="307492"/>
    <lineage>
        <taxon>Eukaryota</taxon>
        <taxon>Metazoa</taxon>
        <taxon>Ecdysozoa</taxon>
        <taxon>Arthropoda</taxon>
        <taxon>Hexapoda</taxon>
        <taxon>Insecta</taxon>
        <taxon>Pterygota</taxon>
        <taxon>Neoptera</taxon>
        <taxon>Paraneoptera</taxon>
        <taxon>Hemiptera</taxon>
        <taxon>Sternorrhyncha</taxon>
        <taxon>Aphidomorpha</taxon>
        <taxon>Aphidoidea</taxon>
        <taxon>Aphididae</taxon>
        <taxon>Aphidini</taxon>
        <taxon>Aphis</taxon>
        <taxon>Aphis</taxon>
    </lineage>
</organism>
<name>A0A6G0Y7C2_APHCR</name>
<protein>
    <submittedName>
        <fullName evidence="2">Uncharacterized protein</fullName>
    </submittedName>
</protein>
<dbReference type="Proteomes" id="UP000478052">
    <property type="component" value="Unassembled WGS sequence"/>
</dbReference>
<comment type="caution">
    <text evidence="2">The sequence shown here is derived from an EMBL/GenBank/DDBJ whole genome shotgun (WGS) entry which is preliminary data.</text>
</comment>
<feature type="compositionally biased region" description="Polar residues" evidence="1">
    <location>
        <begin position="48"/>
        <end position="58"/>
    </location>
</feature>
<reference evidence="2 3" key="1">
    <citation type="submission" date="2019-08" db="EMBL/GenBank/DDBJ databases">
        <title>Whole genome of Aphis craccivora.</title>
        <authorList>
            <person name="Voronova N.V."/>
            <person name="Shulinski R.S."/>
            <person name="Bandarenka Y.V."/>
            <person name="Zhorov D.G."/>
            <person name="Warner D."/>
        </authorList>
    </citation>
    <scope>NUCLEOTIDE SEQUENCE [LARGE SCALE GENOMIC DNA]</scope>
    <source>
        <strain evidence="2">180601</strain>
        <tissue evidence="2">Whole Body</tissue>
    </source>
</reference>